<evidence type="ECO:0000256" key="6">
    <source>
        <dbReference type="ARBA" id="ARBA00022737"/>
    </source>
</evidence>
<dbReference type="RefSeq" id="WP_130584957.1">
    <property type="nucleotide sequence ID" value="NZ_CP029159.1"/>
</dbReference>
<reference evidence="19 20" key="1">
    <citation type="journal article" date="2012" name="J. Bacteriol.">
        <title>Draft genome of Streptomyces tsukubaensis NRRL 18488, the producer of the clinically important immunosuppressant tacrolimus (FK506).</title>
        <authorList>
            <person name="Barreiro C."/>
            <person name="Prieto C."/>
            <person name="Sola-Landa A."/>
            <person name="Solera E."/>
            <person name="Martinez-Castro M."/>
            <person name="Perez-Redondo R."/>
            <person name="Garcia-Estrada C."/>
            <person name="Aparicio J.F."/>
            <person name="Fernandez-Martinez L.T."/>
            <person name="Santos-Aberturas J."/>
            <person name="Salehi-Najafabadi Z."/>
            <person name="Rodriguez-Garcia A."/>
            <person name="Tauch A."/>
            <person name="Martin J.F."/>
        </authorList>
    </citation>
    <scope>NUCLEOTIDE SEQUENCE [LARGE SCALE GENOMIC DNA]</scope>
    <source>
        <strain evidence="20">DSM 42081 / NBRC 108919 / NRRL 18488 / 9993</strain>
    </source>
</reference>
<protein>
    <recommendedName>
        <fullName evidence="15">Glutathione import ATP-binding protein GsiA</fullName>
        <ecNumber evidence="14">7.4.2.10</ecNumber>
    </recommendedName>
</protein>
<evidence type="ECO:0000256" key="17">
    <source>
        <dbReference type="SAM" id="MobiDB-lite"/>
    </source>
</evidence>
<evidence type="ECO:0000256" key="11">
    <source>
        <dbReference type="ARBA" id="ARBA00023136"/>
    </source>
</evidence>
<dbReference type="InterPro" id="IPR017871">
    <property type="entry name" value="ABC_transporter-like_CS"/>
</dbReference>
<evidence type="ECO:0000256" key="16">
    <source>
        <dbReference type="ARBA" id="ARBA00047640"/>
    </source>
</evidence>
<feature type="region of interest" description="Disordered" evidence="17">
    <location>
        <begin position="1"/>
        <end position="52"/>
    </location>
</feature>
<dbReference type="GO" id="GO:0005886">
    <property type="term" value="C:plasma membrane"/>
    <property type="evidence" value="ECO:0007669"/>
    <property type="project" value="UniProtKB-SubCell"/>
</dbReference>
<evidence type="ECO:0000259" key="18">
    <source>
        <dbReference type="PROSITE" id="PS50893"/>
    </source>
</evidence>
<comment type="catalytic activity">
    <reaction evidence="16">
        <text>glutathione(out) + ATP + H2O = glutathione(in) + ADP + phosphate + H(+)</text>
        <dbReference type="Rhea" id="RHEA:29791"/>
        <dbReference type="ChEBI" id="CHEBI:15377"/>
        <dbReference type="ChEBI" id="CHEBI:15378"/>
        <dbReference type="ChEBI" id="CHEBI:30616"/>
        <dbReference type="ChEBI" id="CHEBI:43474"/>
        <dbReference type="ChEBI" id="CHEBI:57925"/>
        <dbReference type="ChEBI" id="CHEBI:456216"/>
        <dbReference type="EC" id="7.4.2.10"/>
    </reaction>
</comment>
<dbReference type="EMBL" id="CP029159">
    <property type="protein sequence ID" value="QKM68356.1"/>
    <property type="molecule type" value="Genomic_DNA"/>
</dbReference>
<evidence type="ECO:0000256" key="7">
    <source>
        <dbReference type="ARBA" id="ARBA00022741"/>
    </source>
</evidence>
<evidence type="ECO:0000256" key="1">
    <source>
        <dbReference type="ARBA" id="ARBA00004533"/>
    </source>
</evidence>
<dbReference type="InterPro" id="IPR013563">
    <property type="entry name" value="Oligopep_ABC_C"/>
</dbReference>
<dbReference type="GO" id="GO:0015833">
    <property type="term" value="P:peptide transport"/>
    <property type="evidence" value="ECO:0007669"/>
    <property type="project" value="InterPro"/>
</dbReference>
<dbReference type="Pfam" id="PF08352">
    <property type="entry name" value="oligo_HPY"/>
    <property type="match status" value="1"/>
</dbReference>
<dbReference type="PROSITE" id="PS50893">
    <property type="entry name" value="ABC_TRANSPORTER_2"/>
    <property type="match status" value="1"/>
</dbReference>
<evidence type="ECO:0000256" key="3">
    <source>
        <dbReference type="ARBA" id="ARBA00022448"/>
    </source>
</evidence>
<keyword evidence="11" id="KW-0472">Membrane</keyword>
<dbReference type="SUPFAM" id="SSF52540">
    <property type="entry name" value="P-loop containing nucleoside triphosphate hydrolases"/>
    <property type="match status" value="1"/>
</dbReference>
<comment type="function">
    <text evidence="12">Part of the ABC transporter complex GsiABCD involved in glutathione import. Responsible for energy coupling to the transport system.</text>
</comment>
<dbReference type="FunFam" id="3.40.50.300:FF:000016">
    <property type="entry name" value="Oligopeptide ABC transporter ATP-binding component"/>
    <property type="match status" value="1"/>
</dbReference>
<dbReference type="InterPro" id="IPR050319">
    <property type="entry name" value="ABC_transp_ATP-bind"/>
</dbReference>
<dbReference type="NCBIfam" id="TIGR01727">
    <property type="entry name" value="oligo_HPY"/>
    <property type="match status" value="1"/>
</dbReference>
<evidence type="ECO:0000256" key="10">
    <source>
        <dbReference type="ARBA" id="ARBA00022967"/>
    </source>
</evidence>
<gene>
    <name evidence="19" type="ORF">STSU_015385</name>
</gene>
<keyword evidence="4" id="KW-1003">Cell membrane</keyword>
<dbReference type="Pfam" id="PF00005">
    <property type="entry name" value="ABC_tran"/>
    <property type="match status" value="1"/>
</dbReference>
<sequence>MSARPSRETTGDGPPLAGTGTETGTETSTGTSTSTGTGTGTAIGTESGARPPDAVTVEDLRVHFPLRTGVLRRVTGTARAVDGVSFTVPARSITTVVGESGSGKTTTGRALVGLSPVAGGRILIEGRPLDRLQADRSLPRVAQIVHQDPYASLNPRMTIGAMIREVVQVHRTVPRDRTADRAAELLAQVGLAPELADRYPHELSGGQRQRAAIARALAVEPRFIVCDEIVSALDVSVQGQIVNLVKDLCRDSEVSFLFISHDMSVVRHLSDRVVVMYGGRVMESGPCAEVFDTPRHPYTHSLLAAVPVPDPRAPAPGTGAAARPRAEPPDPADPPPGCRFQRACPFATEVCRTEAPPQTAVPAGTAEGTAAPEHTVACHHHDTPGVRAALTAPAERTTERTTTP</sequence>
<keyword evidence="9 19" id="KW-0067">ATP-binding</keyword>
<dbReference type="PROSITE" id="PS00211">
    <property type="entry name" value="ABC_TRANSPORTER_1"/>
    <property type="match status" value="1"/>
</dbReference>
<feature type="compositionally biased region" description="Low complexity" evidence="17">
    <location>
        <begin position="17"/>
        <end position="49"/>
    </location>
</feature>
<organism evidence="19 20">
    <name type="scientific">Streptomyces tsukubensis (strain DSM 42081 / NBRC 108919 / NRRL 18488 / 9993)</name>
    <dbReference type="NCBI Taxonomy" id="1114943"/>
    <lineage>
        <taxon>Bacteria</taxon>
        <taxon>Bacillati</taxon>
        <taxon>Actinomycetota</taxon>
        <taxon>Actinomycetes</taxon>
        <taxon>Kitasatosporales</taxon>
        <taxon>Streptomycetaceae</taxon>
        <taxon>Streptomyces</taxon>
    </lineage>
</organism>
<proteinExistence type="inferred from homology"/>
<evidence type="ECO:0000256" key="8">
    <source>
        <dbReference type="ARBA" id="ARBA00022801"/>
    </source>
</evidence>
<keyword evidence="20" id="KW-1185">Reference proteome</keyword>
<evidence type="ECO:0000256" key="9">
    <source>
        <dbReference type="ARBA" id="ARBA00022840"/>
    </source>
</evidence>
<evidence type="ECO:0000256" key="13">
    <source>
        <dbReference type="ARBA" id="ARBA00038416"/>
    </source>
</evidence>
<keyword evidence="8" id="KW-0378">Hydrolase</keyword>
<dbReference type="InterPro" id="IPR003439">
    <property type="entry name" value="ABC_transporter-like_ATP-bd"/>
</dbReference>
<dbReference type="AlphaFoldDB" id="A0A7G3UDF6"/>
<dbReference type="EC" id="7.4.2.10" evidence="14"/>
<feature type="compositionally biased region" description="Basic and acidic residues" evidence="17">
    <location>
        <begin position="1"/>
        <end position="10"/>
    </location>
</feature>
<dbReference type="InterPro" id="IPR027417">
    <property type="entry name" value="P-loop_NTPase"/>
</dbReference>
<dbReference type="Gene3D" id="3.40.50.300">
    <property type="entry name" value="P-loop containing nucleotide triphosphate hydrolases"/>
    <property type="match status" value="1"/>
</dbReference>
<evidence type="ECO:0000256" key="5">
    <source>
        <dbReference type="ARBA" id="ARBA00022519"/>
    </source>
</evidence>
<evidence type="ECO:0000313" key="20">
    <source>
        <dbReference type="Proteomes" id="UP000005940"/>
    </source>
</evidence>
<accession>A0A7G3UDF6</accession>
<dbReference type="Proteomes" id="UP000005940">
    <property type="component" value="Chromosome"/>
</dbReference>
<dbReference type="GO" id="GO:0055085">
    <property type="term" value="P:transmembrane transport"/>
    <property type="evidence" value="ECO:0007669"/>
    <property type="project" value="UniProtKB-ARBA"/>
</dbReference>
<evidence type="ECO:0000256" key="15">
    <source>
        <dbReference type="ARBA" id="ARBA00041187"/>
    </source>
</evidence>
<feature type="region of interest" description="Disordered" evidence="17">
    <location>
        <begin position="355"/>
        <end position="374"/>
    </location>
</feature>
<dbReference type="PANTHER" id="PTHR43776:SF15">
    <property type="entry name" value="GLUTATHIONE IMPORT ATP-BINDING PROTEIN GSIA"/>
    <property type="match status" value="1"/>
</dbReference>
<evidence type="ECO:0000313" key="19">
    <source>
        <dbReference type="EMBL" id="QKM68356.1"/>
    </source>
</evidence>
<feature type="domain" description="ABC transporter" evidence="18">
    <location>
        <begin position="66"/>
        <end position="303"/>
    </location>
</feature>
<comment type="similarity">
    <text evidence="13">Belongs to the ABC transporter superfamily. Glutathione importer (TC 3.A.1.5.11) family.</text>
</comment>
<keyword evidence="7" id="KW-0547">Nucleotide-binding</keyword>
<evidence type="ECO:0000256" key="2">
    <source>
        <dbReference type="ARBA" id="ARBA00011469"/>
    </source>
</evidence>
<keyword evidence="6" id="KW-0677">Repeat</keyword>
<evidence type="ECO:0000256" key="4">
    <source>
        <dbReference type="ARBA" id="ARBA00022475"/>
    </source>
</evidence>
<comment type="subcellular location">
    <subcellularLocation>
        <location evidence="1">Cell inner membrane</location>
    </subcellularLocation>
</comment>
<dbReference type="SMART" id="SM00382">
    <property type="entry name" value="AAA"/>
    <property type="match status" value="1"/>
</dbReference>
<keyword evidence="3" id="KW-0813">Transport</keyword>
<evidence type="ECO:0000256" key="12">
    <source>
        <dbReference type="ARBA" id="ARBA00037530"/>
    </source>
</evidence>
<feature type="region of interest" description="Disordered" evidence="17">
    <location>
        <begin position="308"/>
        <end position="339"/>
    </location>
</feature>
<dbReference type="CDD" id="cd03257">
    <property type="entry name" value="ABC_NikE_OppD_transporters"/>
    <property type="match status" value="1"/>
</dbReference>
<keyword evidence="5" id="KW-0997">Cell inner membrane</keyword>
<keyword evidence="10" id="KW-1278">Translocase</keyword>
<name>A0A7G3UDF6_STRT9</name>
<dbReference type="GO" id="GO:0005524">
    <property type="term" value="F:ATP binding"/>
    <property type="evidence" value="ECO:0007669"/>
    <property type="project" value="UniProtKB-KW"/>
</dbReference>
<dbReference type="InterPro" id="IPR003593">
    <property type="entry name" value="AAA+_ATPase"/>
</dbReference>
<evidence type="ECO:0000256" key="14">
    <source>
        <dbReference type="ARBA" id="ARBA00039050"/>
    </source>
</evidence>
<dbReference type="PANTHER" id="PTHR43776">
    <property type="entry name" value="TRANSPORT ATP-BINDING PROTEIN"/>
    <property type="match status" value="1"/>
</dbReference>
<comment type="subunit">
    <text evidence="2">The complex is composed of two ATP-binding proteins (GsiA), two transmembrane proteins (GsiC and GsiD) and a solute-binding protein (GsiB).</text>
</comment>
<dbReference type="GO" id="GO:0016887">
    <property type="term" value="F:ATP hydrolysis activity"/>
    <property type="evidence" value="ECO:0007669"/>
    <property type="project" value="InterPro"/>
</dbReference>